<evidence type="ECO:0000256" key="6">
    <source>
        <dbReference type="ARBA" id="ARBA00022759"/>
    </source>
</evidence>
<sequence length="159" mass="18111">MRKLIVQCEDEDFDVSLLEQFGAQDVDTDATLCMELVFTDEEGIRSLNASTRGKDAVTDVLSFPNLENIFCKPIRKADFPFDTDEEGNLFLGSVVICRQRAAQQAEEYGHSLEREVYYLAVHGLCHLLGYDHEEESDKALMREREERILSAMNLGRDAQ</sequence>
<dbReference type="SUPFAM" id="SSF55486">
    <property type="entry name" value="Metalloproteases ('zincins'), catalytic domain"/>
    <property type="match status" value="1"/>
</dbReference>
<feature type="binding site" evidence="9">
    <location>
        <position position="132"/>
    </location>
    <ligand>
        <name>Zn(2+)</name>
        <dbReference type="ChEBI" id="CHEBI:29105"/>
        <note>catalytic</note>
    </ligand>
</feature>
<keyword evidence="5 9" id="KW-0479">Metal-binding</keyword>
<keyword evidence="6 9" id="KW-0255">Endonuclease</keyword>
<reference evidence="10" key="2">
    <citation type="submission" date="2021-04" db="EMBL/GenBank/DDBJ databases">
        <authorList>
            <person name="Gilroy R."/>
        </authorList>
    </citation>
    <scope>NUCLEOTIDE SEQUENCE</scope>
    <source>
        <strain evidence="10">811</strain>
    </source>
</reference>
<dbReference type="Pfam" id="PF02130">
    <property type="entry name" value="YbeY"/>
    <property type="match status" value="1"/>
</dbReference>
<dbReference type="GO" id="GO:0004222">
    <property type="term" value="F:metalloendopeptidase activity"/>
    <property type="evidence" value="ECO:0007669"/>
    <property type="project" value="InterPro"/>
</dbReference>
<dbReference type="GO" id="GO:0005737">
    <property type="term" value="C:cytoplasm"/>
    <property type="evidence" value="ECO:0007669"/>
    <property type="project" value="UniProtKB-SubCell"/>
</dbReference>
<comment type="similarity">
    <text evidence="1 9">Belongs to the endoribonuclease YbeY family.</text>
</comment>
<comment type="subcellular location">
    <subcellularLocation>
        <location evidence="9">Cytoplasm</location>
    </subcellularLocation>
</comment>
<dbReference type="InterPro" id="IPR023091">
    <property type="entry name" value="MetalPrtase_cat_dom_sf_prd"/>
</dbReference>
<keyword evidence="9" id="KW-0963">Cytoplasm</keyword>
<dbReference type="HAMAP" id="MF_00009">
    <property type="entry name" value="Endoribonucl_YbeY"/>
    <property type="match status" value="1"/>
</dbReference>
<reference evidence="10" key="1">
    <citation type="journal article" date="2021" name="PeerJ">
        <title>Extensive microbial diversity within the chicken gut microbiome revealed by metagenomics and culture.</title>
        <authorList>
            <person name="Gilroy R."/>
            <person name="Ravi A."/>
            <person name="Getino M."/>
            <person name="Pursley I."/>
            <person name="Horton D.L."/>
            <person name="Alikhan N.F."/>
            <person name="Baker D."/>
            <person name="Gharbi K."/>
            <person name="Hall N."/>
            <person name="Watson M."/>
            <person name="Adriaenssens E.M."/>
            <person name="Foster-Nyarko E."/>
            <person name="Jarju S."/>
            <person name="Secka A."/>
            <person name="Antonio M."/>
            <person name="Oren A."/>
            <person name="Chaudhuri R.R."/>
            <person name="La Ragione R."/>
            <person name="Hildebrand F."/>
            <person name="Pallen M.J."/>
        </authorList>
    </citation>
    <scope>NUCLEOTIDE SEQUENCE</scope>
    <source>
        <strain evidence="10">811</strain>
    </source>
</reference>
<accession>A0A9D1V8I1</accession>
<dbReference type="AlphaFoldDB" id="A0A9D1V8I1"/>
<protein>
    <recommendedName>
        <fullName evidence="9">Endoribonuclease YbeY</fullName>
        <ecNumber evidence="9">3.1.-.-</ecNumber>
    </recommendedName>
</protein>
<dbReference type="EC" id="3.1.-.-" evidence="9"/>
<evidence type="ECO:0000313" key="11">
    <source>
        <dbReference type="Proteomes" id="UP000824204"/>
    </source>
</evidence>
<evidence type="ECO:0000256" key="9">
    <source>
        <dbReference type="HAMAP-Rule" id="MF_00009"/>
    </source>
</evidence>
<dbReference type="PANTHER" id="PTHR46986">
    <property type="entry name" value="ENDORIBONUCLEASE YBEY, CHLOROPLASTIC"/>
    <property type="match status" value="1"/>
</dbReference>
<keyword evidence="4 9" id="KW-0540">Nuclease</keyword>
<dbReference type="InterPro" id="IPR020549">
    <property type="entry name" value="YbeY_CS"/>
</dbReference>
<evidence type="ECO:0000256" key="3">
    <source>
        <dbReference type="ARBA" id="ARBA00022552"/>
    </source>
</evidence>
<evidence type="ECO:0000256" key="7">
    <source>
        <dbReference type="ARBA" id="ARBA00022801"/>
    </source>
</evidence>
<comment type="function">
    <text evidence="9">Single strand-specific metallo-endoribonuclease involved in late-stage 70S ribosome quality control and in maturation of the 3' terminus of the 16S rRNA.</text>
</comment>
<evidence type="ECO:0000256" key="1">
    <source>
        <dbReference type="ARBA" id="ARBA00010875"/>
    </source>
</evidence>
<keyword evidence="3 9" id="KW-0698">rRNA processing</keyword>
<dbReference type="InterPro" id="IPR002036">
    <property type="entry name" value="YbeY"/>
</dbReference>
<dbReference type="Gene3D" id="3.40.390.30">
    <property type="entry name" value="Metalloproteases ('zincins'), catalytic domain"/>
    <property type="match status" value="1"/>
</dbReference>
<feature type="binding site" evidence="9">
    <location>
        <position position="122"/>
    </location>
    <ligand>
        <name>Zn(2+)</name>
        <dbReference type="ChEBI" id="CHEBI:29105"/>
        <note>catalytic</note>
    </ligand>
</feature>
<evidence type="ECO:0000256" key="2">
    <source>
        <dbReference type="ARBA" id="ARBA00022517"/>
    </source>
</evidence>
<dbReference type="EMBL" id="DXFX01000081">
    <property type="protein sequence ID" value="HIX08090.1"/>
    <property type="molecule type" value="Genomic_DNA"/>
</dbReference>
<dbReference type="PROSITE" id="PS01306">
    <property type="entry name" value="UPF0054"/>
    <property type="match status" value="1"/>
</dbReference>
<comment type="cofactor">
    <cofactor evidence="9">
        <name>Zn(2+)</name>
        <dbReference type="ChEBI" id="CHEBI:29105"/>
    </cofactor>
    <text evidence="9">Binds 1 zinc ion.</text>
</comment>
<dbReference type="Proteomes" id="UP000824204">
    <property type="component" value="Unassembled WGS sequence"/>
</dbReference>
<keyword evidence="7 9" id="KW-0378">Hydrolase</keyword>
<dbReference type="PANTHER" id="PTHR46986:SF1">
    <property type="entry name" value="ENDORIBONUCLEASE YBEY, CHLOROPLASTIC"/>
    <property type="match status" value="1"/>
</dbReference>
<dbReference type="GO" id="GO:0006364">
    <property type="term" value="P:rRNA processing"/>
    <property type="evidence" value="ECO:0007669"/>
    <property type="project" value="UniProtKB-UniRule"/>
</dbReference>
<evidence type="ECO:0000256" key="8">
    <source>
        <dbReference type="ARBA" id="ARBA00022833"/>
    </source>
</evidence>
<evidence type="ECO:0000256" key="5">
    <source>
        <dbReference type="ARBA" id="ARBA00022723"/>
    </source>
</evidence>
<evidence type="ECO:0000256" key="4">
    <source>
        <dbReference type="ARBA" id="ARBA00022722"/>
    </source>
</evidence>
<name>A0A9D1V8I1_9FIRM</name>
<proteinExistence type="inferred from homology"/>
<keyword evidence="2 9" id="KW-0690">Ribosome biogenesis</keyword>
<gene>
    <name evidence="9 10" type="primary">ybeY</name>
    <name evidence="10" type="ORF">H9741_06450</name>
</gene>
<dbReference type="NCBIfam" id="TIGR00043">
    <property type="entry name" value="rRNA maturation RNase YbeY"/>
    <property type="match status" value="1"/>
</dbReference>
<feature type="binding site" evidence="9">
    <location>
        <position position="126"/>
    </location>
    <ligand>
        <name>Zn(2+)</name>
        <dbReference type="ChEBI" id="CHEBI:29105"/>
        <note>catalytic</note>
    </ligand>
</feature>
<evidence type="ECO:0000313" key="10">
    <source>
        <dbReference type="EMBL" id="HIX08090.1"/>
    </source>
</evidence>
<organism evidence="10 11">
    <name type="scientific">Candidatus Borkfalkia faecipullorum</name>
    <dbReference type="NCBI Taxonomy" id="2838510"/>
    <lineage>
        <taxon>Bacteria</taxon>
        <taxon>Bacillati</taxon>
        <taxon>Bacillota</taxon>
        <taxon>Clostridia</taxon>
        <taxon>Christensenellales</taxon>
        <taxon>Christensenellaceae</taxon>
        <taxon>Candidatus Borkfalkia</taxon>
    </lineage>
</organism>
<keyword evidence="8 9" id="KW-0862">Zinc</keyword>
<dbReference type="GO" id="GO:0008270">
    <property type="term" value="F:zinc ion binding"/>
    <property type="evidence" value="ECO:0007669"/>
    <property type="project" value="UniProtKB-UniRule"/>
</dbReference>
<comment type="caution">
    <text evidence="10">The sequence shown here is derived from an EMBL/GenBank/DDBJ whole genome shotgun (WGS) entry which is preliminary data.</text>
</comment>
<dbReference type="GO" id="GO:0004521">
    <property type="term" value="F:RNA endonuclease activity"/>
    <property type="evidence" value="ECO:0007669"/>
    <property type="project" value="UniProtKB-UniRule"/>
</dbReference>